<evidence type="ECO:0000259" key="2">
    <source>
        <dbReference type="Pfam" id="PF06826"/>
    </source>
</evidence>
<feature type="transmembrane region" description="Helical" evidence="1">
    <location>
        <begin position="29"/>
        <end position="48"/>
    </location>
</feature>
<organism evidence="3 4">
    <name type="scientific">Mesorhizobium prunaredense</name>
    <dbReference type="NCBI Taxonomy" id="1631249"/>
    <lineage>
        <taxon>Bacteria</taxon>
        <taxon>Pseudomonadati</taxon>
        <taxon>Pseudomonadota</taxon>
        <taxon>Alphaproteobacteria</taxon>
        <taxon>Hyphomicrobiales</taxon>
        <taxon>Phyllobacteriaceae</taxon>
        <taxon>Mesorhizobium</taxon>
    </lineage>
</organism>
<feature type="transmembrane region" description="Helical" evidence="1">
    <location>
        <begin position="60"/>
        <end position="84"/>
    </location>
</feature>
<keyword evidence="1" id="KW-0472">Membrane</keyword>
<dbReference type="InterPro" id="IPR006512">
    <property type="entry name" value="YidE_YbjL"/>
</dbReference>
<gene>
    <name evidence="3" type="ORF">BQ8794_30196</name>
</gene>
<protein>
    <recommendedName>
        <fullName evidence="2">YidE/YbjL duplication domain-containing protein</fullName>
    </recommendedName>
</protein>
<reference evidence="4" key="1">
    <citation type="submission" date="2017-01" db="EMBL/GenBank/DDBJ databases">
        <authorList>
            <person name="Brunel B."/>
        </authorList>
    </citation>
    <scope>NUCLEOTIDE SEQUENCE [LARGE SCALE GENOMIC DNA]</scope>
</reference>
<proteinExistence type="predicted"/>
<evidence type="ECO:0000256" key="1">
    <source>
        <dbReference type="SAM" id="Phobius"/>
    </source>
</evidence>
<keyword evidence="1" id="KW-0812">Transmembrane</keyword>
<name>A0A1R3V9Z5_9HYPH</name>
<feature type="domain" description="YidE/YbjL duplication" evidence="2">
    <location>
        <begin position="4"/>
        <end position="80"/>
    </location>
</feature>
<dbReference type="EMBL" id="FTPD01000023">
    <property type="protein sequence ID" value="SIT56747.1"/>
    <property type="molecule type" value="Genomic_DNA"/>
</dbReference>
<accession>A0A1R3V9Z5</accession>
<dbReference type="Proteomes" id="UP000188388">
    <property type="component" value="Unassembled WGS sequence"/>
</dbReference>
<dbReference type="STRING" id="1631249.BQ8794_30196"/>
<dbReference type="Pfam" id="PF06826">
    <property type="entry name" value="Asp-Al_Ex"/>
    <property type="match status" value="1"/>
</dbReference>
<sequence length="85" mass="8596">MSGICVCASLSSVGPGLYLGHYLLRMNPILLLGGLAGAQTMTAGMAAVQDRSGSPVAVLGYTPAVPIVHILLTTWGTVIVGVMAN</sequence>
<evidence type="ECO:0000313" key="3">
    <source>
        <dbReference type="EMBL" id="SIT56747.1"/>
    </source>
</evidence>
<keyword evidence="4" id="KW-1185">Reference proteome</keyword>
<keyword evidence="1" id="KW-1133">Transmembrane helix</keyword>
<dbReference type="AlphaFoldDB" id="A0A1R3V9Z5"/>
<evidence type="ECO:0000313" key="4">
    <source>
        <dbReference type="Proteomes" id="UP000188388"/>
    </source>
</evidence>